<dbReference type="NCBIfam" id="TIGR02265">
    <property type="entry name" value="Mxa_TIGR02265"/>
    <property type="match status" value="1"/>
</dbReference>
<organism evidence="1 2">
    <name type="scientific">Corallococcus terminator</name>
    <dbReference type="NCBI Taxonomy" id="2316733"/>
    <lineage>
        <taxon>Bacteria</taxon>
        <taxon>Pseudomonadati</taxon>
        <taxon>Myxococcota</taxon>
        <taxon>Myxococcia</taxon>
        <taxon>Myxococcales</taxon>
        <taxon>Cystobacterineae</taxon>
        <taxon>Myxococcaceae</taxon>
        <taxon>Corallococcus</taxon>
    </lineage>
</organism>
<dbReference type="InterPro" id="IPR011751">
    <property type="entry name" value="Mxa_paralog_2265"/>
</dbReference>
<dbReference type="OrthoDB" id="5502726at2"/>
<keyword evidence="2" id="KW-1185">Reference proteome</keyword>
<reference evidence="2" key="1">
    <citation type="submission" date="2018-09" db="EMBL/GenBank/DDBJ databases">
        <authorList>
            <person name="Livingstone P.G."/>
            <person name="Whitworth D.E."/>
        </authorList>
    </citation>
    <scope>NUCLEOTIDE SEQUENCE [LARGE SCALE GENOMIC DNA]</scope>
    <source>
        <strain evidence="2">CA054A</strain>
    </source>
</reference>
<comment type="caution">
    <text evidence="1">The sequence shown here is derived from an EMBL/GenBank/DDBJ whole genome shotgun (WGS) entry which is preliminary data.</text>
</comment>
<evidence type="ECO:0000313" key="2">
    <source>
        <dbReference type="Proteomes" id="UP000268094"/>
    </source>
</evidence>
<dbReference type="RefSeq" id="WP_120539092.1">
    <property type="nucleotide sequence ID" value="NZ_RAVZ01000011.1"/>
</dbReference>
<sequence>MAEEIVYRHTIEGLFRSIGDRLTPDLKDKLSDAGLDLDANAPGNTSRTVFAKALRITVQYLHPDVAEEEGYRRIGSGIIQGMGQTQLGKALISMWPIFGPERVVVRIQESFANVNNYQKSELLTQGPAHHLIRVSECNGNPGYLRGILEAGLARAGARNLRVEPFDFDGQACSYRVRWDP</sequence>
<dbReference type="Pfam" id="PF09536">
    <property type="entry name" value="DUF2378"/>
    <property type="match status" value="1"/>
</dbReference>
<gene>
    <name evidence="1" type="ORF">D7V88_03140</name>
</gene>
<protein>
    <submittedName>
        <fullName evidence="1">DUF2378 family protein</fullName>
    </submittedName>
</protein>
<dbReference type="Proteomes" id="UP000268094">
    <property type="component" value="Unassembled WGS sequence"/>
</dbReference>
<evidence type="ECO:0000313" key="1">
    <source>
        <dbReference type="EMBL" id="RKG93249.1"/>
    </source>
</evidence>
<accession>A0A3A8JC44</accession>
<dbReference type="EMBL" id="RAVZ01000011">
    <property type="protein sequence ID" value="RKG93249.1"/>
    <property type="molecule type" value="Genomic_DNA"/>
</dbReference>
<dbReference type="AlphaFoldDB" id="A0A3A8JC44"/>
<name>A0A3A8JC44_9BACT</name>
<proteinExistence type="predicted"/>